<name>A0A1M7HNH9_9FLAO</name>
<accession>A0A1M7HNH9</accession>
<dbReference type="RefSeq" id="WP_079733586.1">
    <property type="nucleotide sequence ID" value="NZ_LT670848.1"/>
</dbReference>
<keyword evidence="2" id="KW-1185">Reference proteome</keyword>
<dbReference type="AlphaFoldDB" id="A0A1M7HNH9"/>
<evidence type="ECO:0000313" key="2">
    <source>
        <dbReference type="Proteomes" id="UP000190235"/>
    </source>
</evidence>
<evidence type="ECO:0008006" key="3">
    <source>
        <dbReference type="Google" id="ProtNLM"/>
    </source>
</evidence>
<proteinExistence type="predicted"/>
<dbReference type="EMBL" id="LT670848">
    <property type="protein sequence ID" value="SHM29903.1"/>
    <property type="molecule type" value="Genomic_DNA"/>
</dbReference>
<evidence type="ECO:0000313" key="1">
    <source>
        <dbReference type="EMBL" id="SHM29903.1"/>
    </source>
</evidence>
<sequence>MNILYLHGLNSKLSDEEREVLKKYGQVFSPDINYSDKHFQPDLILKEFPNTEVNVVMGSSMGALNAYAISEIIGRPALLFNPPLVKYSEISHHGASPEDIYRKNNISNSGQASAQFNLDYRVEFSHKFTRGLSPKQIVLGGSDDVVHAAETLNFLGQNLQKSELDIKVLPELGHRIPIDVFTDQVKKFFKDICA</sequence>
<dbReference type="Proteomes" id="UP000190235">
    <property type="component" value="Chromosome I"/>
</dbReference>
<dbReference type="SUPFAM" id="SSF53474">
    <property type="entry name" value="alpha/beta-Hydrolases"/>
    <property type="match status" value="1"/>
</dbReference>
<reference evidence="2" key="1">
    <citation type="submission" date="2016-11" db="EMBL/GenBank/DDBJ databases">
        <authorList>
            <person name="Varghese N."/>
            <person name="Submissions S."/>
        </authorList>
    </citation>
    <scope>NUCLEOTIDE SEQUENCE [LARGE SCALE GENOMIC DNA]</scope>
    <source>
        <strain evidence="2">ACAM 48</strain>
    </source>
</reference>
<dbReference type="Gene3D" id="3.40.50.1820">
    <property type="entry name" value="alpha/beta hydrolase"/>
    <property type="match status" value="1"/>
</dbReference>
<dbReference type="InterPro" id="IPR029058">
    <property type="entry name" value="AB_hydrolase_fold"/>
</dbReference>
<organism evidence="1 2">
    <name type="scientific">Salegentibacter salegens</name>
    <dbReference type="NCBI Taxonomy" id="143223"/>
    <lineage>
        <taxon>Bacteria</taxon>
        <taxon>Pseudomonadati</taxon>
        <taxon>Bacteroidota</taxon>
        <taxon>Flavobacteriia</taxon>
        <taxon>Flavobacteriales</taxon>
        <taxon>Flavobacteriaceae</taxon>
        <taxon>Salegentibacter</taxon>
    </lineage>
</organism>
<protein>
    <recommendedName>
        <fullName evidence="3">Esterase</fullName>
    </recommendedName>
</protein>
<gene>
    <name evidence="1" type="ORF">SAMN05878281_0205</name>
</gene>
<dbReference type="STRING" id="143223.SAMN05878281_0205"/>
<dbReference type="Pfam" id="PF05728">
    <property type="entry name" value="UPF0227"/>
    <property type="match status" value="1"/>
</dbReference>
<dbReference type="InterPro" id="IPR008886">
    <property type="entry name" value="UPF0227/Esterase_YqiA"/>
</dbReference>
<dbReference type="OrthoDB" id="1438136at2"/>